<proteinExistence type="inferred from homology"/>
<dbReference type="WBParaSite" id="ALUE_0001440801-mRNA-1">
    <property type="protein sequence ID" value="ALUE_0001440801-mRNA-1"/>
    <property type="gene ID" value="ALUE_0001440801"/>
</dbReference>
<dbReference type="InterPro" id="IPR010345">
    <property type="entry name" value="IL-17_fam"/>
</dbReference>
<keyword evidence="4" id="KW-0732">Signal</keyword>
<dbReference type="GO" id="GO:0005576">
    <property type="term" value="C:extracellular region"/>
    <property type="evidence" value="ECO:0007669"/>
    <property type="project" value="UniProtKB-SubCell"/>
</dbReference>
<evidence type="ECO:0000256" key="3">
    <source>
        <dbReference type="ARBA" id="ARBA00022525"/>
    </source>
</evidence>
<name>A0A9J2PYJ5_ASCLU</name>
<sequence>MNVMKSDVSLGEEIARPTGERELLNFARVFLNVTESEPPMSPLQMILPEDGNIREVGQRSSNFRPLCGMKAPLRSMKRITLDYEERAVCPFSRVENHDDRRIPKILSEVRCLCDNPAHIASSAHFACEPVVYRLPVLRLHAKTNTYQNSTEDIVLACIAVLKHMRSTFRDDFFIQPLKVSYS</sequence>
<dbReference type="Proteomes" id="UP000036681">
    <property type="component" value="Unplaced"/>
</dbReference>
<evidence type="ECO:0000256" key="4">
    <source>
        <dbReference type="ARBA" id="ARBA00022729"/>
    </source>
</evidence>
<evidence type="ECO:0000313" key="5">
    <source>
        <dbReference type="Proteomes" id="UP000036681"/>
    </source>
</evidence>
<evidence type="ECO:0000313" key="6">
    <source>
        <dbReference type="WBParaSite" id="ALUE_0001440801-mRNA-1"/>
    </source>
</evidence>
<dbReference type="GO" id="GO:0005125">
    <property type="term" value="F:cytokine activity"/>
    <property type="evidence" value="ECO:0007669"/>
    <property type="project" value="InterPro"/>
</dbReference>
<accession>A0A9J2PYJ5</accession>
<dbReference type="SUPFAM" id="SSF57501">
    <property type="entry name" value="Cystine-knot cytokines"/>
    <property type="match status" value="1"/>
</dbReference>
<evidence type="ECO:0000256" key="2">
    <source>
        <dbReference type="ARBA" id="ARBA00007236"/>
    </source>
</evidence>
<comment type="similarity">
    <text evidence="2">Belongs to the IL-17 family.</text>
</comment>
<dbReference type="InterPro" id="IPR029034">
    <property type="entry name" value="Cystine-knot_cytokine"/>
</dbReference>
<dbReference type="Pfam" id="PF06083">
    <property type="entry name" value="IL17"/>
    <property type="match status" value="1"/>
</dbReference>
<protein>
    <submittedName>
        <fullName evidence="6">Uncharacterized protein</fullName>
    </submittedName>
</protein>
<keyword evidence="3" id="KW-0964">Secreted</keyword>
<keyword evidence="5" id="KW-1185">Reference proteome</keyword>
<reference evidence="6" key="1">
    <citation type="submission" date="2023-03" db="UniProtKB">
        <authorList>
            <consortium name="WormBaseParasite"/>
        </authorList>
    </citation>
    <scope>IDENTIFICATION</scope>
</reference>
<dbReference type="Gene3D" id="2.10.90.10">
    <property type="entry name" value="Cystine-knot cytokines"/>
    <property type="match status" value="1"/>
</dbReference>
<organism evidence="5 6">
    <name type="scientific">Ascaris lumbricoides</name>
    <name type="common">Giant roundworm</name>
    <dbReference type="NCBI Taxonomy" id="6252"/>
    <lineage>
        <taxon>Eukaryota</taxon>
        <taxon>Metazoa</taxon>
        <taxon>Ecdysozoa</taxon>
        <taxon>Nematoda</taxon>
        <taxon>Chromadorea</taxon>
        <taxon>Rhabditida</taxon>
        <taxon>Spirurina</taxon>
        <taxon>Ascaridomorpha</taxon>
        <taxon>Ascaridoidea</taxon>
        <taxon>Ascarididae</taxon>
        <taxon>Ascaris</taxon>
    </lineage>
</organism>
<comment type="subcellular location">
    <subcellularLocation>
        <location evidence="1">Secreted</location>
    </subcellularLocation>
</comment>
<dbReference type="AlphaFoldDB" id="A0A9J2PYJ5"/>
<evidence type="ECO:0000256" key="1">
    <source>
        <dbReference type="ARBA" id="ARBA00004613"/>
    </source>
</evidence>